<keyword evidence="9" id="KW-0460">Magnesium</keyword>
<dbReference type="Proteomes" id="UP001524499">
    <property type="component" value="Unassembled WGS sequence"/>
</dbReference>
<accession>A0ABT1TH34</accession>
<proteinExistence type="inferred from homology"/>
<protein>
    <recommendedName>
        <fullName evidence="3">tRNA threonylcarbamoyladenosine biosynthesis protein TsaE</fullName>
    </recommendedName>
    <alternativeName>
        <fullName evidence="10">t(6)A37 threonylcarbamoyladenosine biosynthesis protein TsaE</fullName>
    </alternativeName>
</protein>
<keyword evidence="6" id="KW-0479">Metal-binding</keyword>
<evidence type="ECO:0000256" key="1">
    <source>
        <dbReference type="ARBA" id="ARBA00004496"/>
    </source>
</evidence>
<keyword evidence="4" id="KW-0963">Cytoplasm</keyword>
<dbReference type="RefSeq" id="WP_256602351.1">
    <property type="nucleotide sequence ID" value="NZ_JANIBJ010000017.1"/>
</dbReference>
<gene>
    <name evidence="11" type="primary">tsaE</name>
    <name evidence="11" type="ORF">NP590_10595</name>
</gene>
<evidence type="ECO:0000256" key="10">
    <source>
        <dbReference type="ARBA" id="ARBA00032441"/>
    </source>
</evidence>
<dbReference type="NCBIfam" id="TIGR00150">
    <property type="entry name" value="T6A_YjeE"/>
    <property type="match status" value="1"/>
</dbReference>
<evidence type="ECO:0000256" key="2">
    <source>
        <dbReference type="ARBA" id="ARBA00007599"/>
    </source>
</evidence>
<dbReference type="InterPro" id="IPR027417">
    <property type="entry name" value="P-loop_NTPase"/>
</dbReference>
<dbReference type="EMBL" id="JANIBJ010000017">
    <property type="protein sequence ID" value="MCQ8104553.1"/>
    <property type="molecule type" value="Genomic_DNA"/>
</dbReference>
<dbReference type="PANTHER" id="PTHR33540">
    <property type="entry name" value="TRNA THREONYLCARBAMOYLADENOSINE BIOSYNTHESIS PROTEIN TSAE"/>
    <property type="match status" value="1"/>
</dbReference>
<organism evidence="11 12">
    <name type="scientific">Methylomonas subterranea</name>
    <dbReference type="NCBI Taxonomy" id="2952225"/>
    <lineage>
        <taxon>Bacteria</taxon>
        <taxon>Pseudomonadati</taxon>
        <taxon>Pseudomonadota</taxon>
        <taxon>Gammaproteobacteria</taxon>
        <taxon>Methylococcales</taxon>
        <taxon>Methylococcaceae</taxon>
        <taxon>Methylomonas</taxon>
    </lineage>
</organism>
<comment type="caution">
    <text evidence="11">The sequence shown here is derived from an EMBL/GenBank/DDBJ whole genome shotgun (WGS) entry which is preliminary data.</text>
</comment>
<sequence>MKIELRDSDETELLGAALAGVLPQKCLLFLYGDLGAGKTTLIRGLLRAMGHRGAVRSPTYGLVEEYRLDGRVVFHFDLYRLKDPEELEWLGINDYLQQQALVCVEWPQLGAGYLPAADLEIALEYQNSGRTIEINTLAESLKNSLIIDWKNKGLLL</sequence>
<evidence type="ECO:0000256" key="6">
    <source>
        <dbReference type="ARBA" id="ARBA00022723"/>
    </source>
</evidence>
<dbReference type="Pfam" id="PF02367">
    <property type="entry name" value="TsaE"/>
    <property type="match status" value="1"/>
</dbReference>
<dbReference type="SUPFAM" id="SSF52540">
    <property type="entry name" value="P-loop containing nucleoside triphosphate hydrolases"/>
    <property type="match status" value="1"/>
</dbReference>
<evidence type="ECO:0000256" key="5">
    <source>
        <dbReference type="ARBA" id="ARBA00022694"/>
    </source>
</evidence>
<dbReference type="InterPro" id="IPR003442">
    <property type="entry name" value="T6A_TsaE"/>
</dbReference>
<comment type="similarity">
    <text evidence="2">Belongs to the TsaE family.</text>
</comment>
<evidence type="ECO:0000256" key="7">
    <source>
        <dbReference type="ARBA" id="ARBA00022741"/>
    </source>
</evidence>
<dbReference type="PANTHER" id="PTHR33540:SF2">
    <property type="entry name" value="TRNA THREONYLCARBAMOYLADENOSINE BIOSYNTHESIS PROTEIN TSAE"/>
    <property type="match status" value="1"/>
</dbReference>
<evidence type="ECO:0000313" key="12">
    <source>
        <dbReference type="Proteomes" id="UP001524499"/>
    </source>
</evidence>
<evidence type="ECO:0000256" key="3">
    <source>
        <dbReference type="ARBA" id="ARBA00019010"/>
    </source>
</evidence>
<keyword evidence="12" id="KW-1185">Reference proteome</keyword>
<comment type="subcellular location">
    <subcellularLocation>
        <location evidence="1">Cytoplasm</location>
    </subcellularLocation>
</comment>
<keyword evidence="8" id="KW-0067">ATP-binding</keyword>
<reference evidence="11 12" key="1">
    <citation type="submission" date="2022-07" db="EMBL/GenBank/DDBJ databases">
        <title>Methylomonas rivi sp. nov., Methylomonas rosea sp. nov., Methylomonas aureus sp. nov. and Methylomonas subterranea sp. nov., four novel methanotrophs isolated from a freshwater creek and the deep terrestrial subsurface.</title>
        <authorList>
            <person name="Abin C."/>
            <person name="Sankaranarayanan K."/>
            <person name="Garner C."/>
            <person name="Sindelar R."/>
            <person name="Kotary K."/>
            <person name="Garner R."/>
            <person name="Barclay S."/>
            <person name="Lawson P."/>
            <person name="Krumholz L."/>
        </authorList>
    </citation>
    <scope>NUCLEOTIDE SEQUENCE [LARGE SCALE GENOMIC DNA]</scope>
    <source>
        <strain evidence="11 12">SURF-2</strain>
    </source>
</reference>
<keyword evidence="7" id="KW-0547">Nucleotide-binding</keyword>
<evidence type="ECO:0000313" key="11">
    <source>
        <dbReference type="EMBL" id="MCQ8104553.1"/>
    </source>
</evidence>
<evidence type="ECO:0000256" key="8">
    <source>
        <dbReference type="ARBA" id="ARBA00022840"/>
    </source>
</evidence>
<dbReference type="Gene3D" id="3.40.50.300">
    <property type="entry name" value="P-loop containing nucleotide triphosphate hydrolases"/>
    <property type="match status" value="1"/>
</dbReference>
<evidence type="ECO:0000256" key="9">
    <source>
        <dbReference type="ARBA" id="ARBA00022842"/>
    </source>
</evidence>
<name>A0ABT1TH34_9GAMM</name>
<evidence type="ECO:0000256" key="4">
    <source>
        <dbReference type="ARBA" id="ARBA00022490"/>
    </source>
</evidence>
<keyword evidence="5" id="KW-0819">tRNA processing</keyword>